<proteinExistence type="predicted"/>
<dbReference type="EMBL" id="CP125967">
    <property type="protein sequence ID" value="WWO38334.1"/>
    <property type="molecule type" value="Genomic_DNA"/>
</dbReference>
<dbReference type="RefSeq" id="WP_264497629.1">
    <property type="nucleotide sequence ID" value="NZ_CP109947.1"/>
</dbReference>
<sequence length="44" mass="5112">MRRLMIGGGWEWASHTLHAVVSHQDLESGRRYVRLPEHEAWNAA</sequence>
<evidence type="ECO:0000313" key="1">
    <source>
        <dbReference type="EMBL" id="WWO38334.1"/>
    </source>
</evidence>
<accession>A0ABZ2G932</accession>
<protein>
    <submittedName>
        <fullName evidence="1">Uncharacterized protein</fullName>
    </submittedName>
</protein>
<evidence type="ECO:0000313" key="2">
    <source>
        <dbReference type="Proteomes" id="UP001379444"/>
    </source>
</evidence>
<reference evidence="1 2" key="1">
    <citation type="journal article" date="2024" name="Front. Plant Sci.">
        <title>Comprehensive phenomic and genomic studies of the species, Pectobacterium cacticida and proposal for reclassification as Alcorniella cacticida comb. nov.</title>
        <authorList>
            <person name="Jonca J."/>
            <person name="Pirhonen M."/>
            <person name="Waleron M.M."/>
            <person name="Gawor J."/>
            <person name="Mrozik A."/>
            <person name="Smoktunowicz M."/>
            <person name="Waleron K."/>
            <person name="Waleron M."/>
        </authorList>
    </citation>
    <scope>NUCLEOTIDE SEQUENCE [LARGE SCALE GENOMIC DNA]</scope>
    <source>
        <strain evidence="1 2">DPMP6</strain>
    </source>
</reference>
<keyword evidence="2" id="KW-1185">Reference proteome</keyword>
<gene>
    <name evidence="1" type="ORF">QNA12_17890</name>
</gene>
<organism evidence="1 2">
    <name type="scientific">Pectobacterium cacticida</name>
    <dbReference type="NCBI Taxonomy" id="69221"/>
    <lineage>
        <taxon>Bacteria</taxon>
        <taxon>Pseudomonadati</taxon>
        <taxon>Pseudomonadota</taxon>
        <taxon>Gammaproteobacteria</taxon>
        <taxon>Enterobacterales</taxon>
        <taxon>Pectobacteriaceae</taxon>
        <taxon>Pectobacterium</taxon>
    </lineage>
</organism>
<name>A0ABZ2G932_9GAMM</name>
<dbReference type="Proteomes" id="UP001379444">
    <property type="component" value="Chromosome"/>
</dbReference>